<protein>
    <recommendedName>
        <fullName evidence="3">Diaminohydroxyphosphoribosylamino-pyrimidine deaminase</fullName>
    </recommendedName>
</protein>
<dbReference type="EMBL" id="AZHE01000018">
    <property type="protein sequence ID" value="KHN96051.1"/>
    <property type="molecule type" value="Genomic_DNA"/>
</dbReference>
<name>A0A0B2WJ27_METAS</name>
<dbReference type="STRING" id="1081103.A0A0B2WJ27"/>
<dbReference type="InterPro" id="IPR029063">
    <property type="entry name" value="SAM-dependent_MTases_sf"/>
</dbReference>
<dbReference type="SUPFAM" id="SSF53335">
    <property type="entry name" value="S-adenosyl-L-methionine-dependent methyltransferases"/>
    <property type="match status" value="1"/>
</dbReference>
<dbReference type="GeneID" id="63740611"/>
<dbReference type="OrthoDB" id="2529286at2759"/>
<dbReference type="PANTHER" id="PTHR14614:SF109">
    <property type="entry name" value="RIBOSOMAL LYSINE N-METHYLTRANSFERASE 5"/>
    <property type="match status" value="1"/>
</dbReference>
<dbReference type="Pfam" id="PF10294">
    <property type="entry name" value="Methyltransf_16"/>
    <property type="match status" value="1"/>
</dbReference>
<evidence type="ECO:0008006" key="3">
    <source>
        <dbReference type="Google" id="ProtNLM"/>
    </source>
</evidence>
<dbReference type="RefSeq" id="XP_040677117.1">
    <property type="nucleotide sequence ID" value="XM_040824954.1"/>
</dbReference>
<dbReference type="PANTHER" id="PTHR14614">
    <property type="entry name" value="HEPATOCELLULAR CARCINOMA-ASSOCIATED ANTIGEN"/>
    <property type="match status" value="1"/>
</dbReference>
<dbReference type="GO" id="GO:0008757">
    <property type="term" value="F:S-adenosylmethionine-dependent methyltransferase activity"/>
    <property type="evidence" value="ECO:0007669"/>
    <property type="project" value="UniProtKB-ARBA"/>
</dbReference>
<dbReference type="AlphaFoldDB" id="A0A0B2WJ27"/>
<dbReference type="GO" id="GO:0032991">
    <property type="term" value="C:protein-containing complex"/>
    <property type="evidence" value="ECO:0007669"/>
    <property type="project" value="TreeGrafter"/>
</dbReference>
<dbReference type="Proteomes" id="UP000030816">
    <property type="component" value="Unassembled WGS sequence"/>
</dbReference>
<dbReference type="GO" id="GO:0005829">
    <property type="term" value="C:cytosol"/>
    <property type="evidence" value="ECO:0007669"/>
    <property type="project" value="TreeGrafter"/>
</dbReference>
<dbReference type="HOGENOM" id="CLU_051532_1_1_1"/>
<accession>A0A0B2WJ27</accession>
<sequence length="306" mass="32870">MPFEDLLSVLGEEVNDADEGSLHVPLPGSSQLTSPPAPETFLLYSTPIPSQNLGFIDPKATSLDITLADRDFTIYQSPTVLGSTRVGGTTGAVLWQVAPLFAEWLSSPTNPLFTSGILTPSSTVLELGCGVSPLNALAVAPRISQYVLSDQNYVQKLVARNLSANALPARRPRSEAGSESTRTESIQFRPLDWERHQVTPSLAAPASSFDAVLATDCVYNYALVEPFVQTCADVCALRRAAADGNGAGEGPCLCVVAQQLRSDDVFRSWLDAFMTRFRVWRVRGDSLGGLGRDGFAVHVGALRDDQ</sequence>
<keyword evidence="2" id="KW-1185">Reference proteome</keyword>
<proteinExistence type="predicted"/>
<reference evidence="1 2" key="1">
    <citation type="journal article" date="2014" name="Proc. Natl. Acad. Sci. U.S.A.">
        <title>Trajectory and genomic determinants of fungal-pathogen speciation and host adaptation.</title>
        <authorList>
            <person name="Hu X."/>
            <person name="Xiao G."/>
            <person name="Zheng P."/>
            <person name="Shang Y."/>
            <person name="Su Y."/>
            <person name="Zhang X."/>
            <person name="Liu X."/>
            <person name="Zhan S."/>
            <person name="St Leger R.J."/>
            <person name="Wang C."/>
        </authorList>
    </citation>
    <scope>NUCLEOTIDE SEQUENCE [LARGE SCALE GENOMIC DNA]</scope>
    <source>
        <strain evidence="1 2">ARSEF 1941</strain>
    </source>
</reference>
<comment type="caution">
    <text evidence="1">The sequence shown here is derived from an EMBL/GenBank/DDBJ whole genome shotgun (WGS) entry which is preliminary data.</text>
</comment>
<dbReference type="Gene3D" id="3.40.50.150">
    <property type="entry name" value="Vaccinia Virus protein VP39"/>
    <property type="match status" value="1"/>
</dbReference>
<dbReference type="InterPro" id="IPR019410">
    <property type="entry name" value="Methyltransf_16"/>
</dbReference>
<gene>
    <name evidence="1" type="ORF">MAM_06156</name>
</gene>
<evidence type="ECO:0000313" key="1">
    <source>
        <dbReference type="EMBL" id="KHN96051.1"/>
    </source>
</evidence>
<evidence type="ECO:0000313" key="2">
    <source>
        <dbReference type="Proteomes" id="UP000030816"/>
    </source>
</evidence>
<organism evidence="1 2">
    <name type="scientific">Metarhizium album (strain ARSEF 1941)</name>
    <dbReference type="NCBI Taxonomy" id="1081103"/>
    <lineage>
        <taxon>Eukaryota</taxon>
        <taxon>Fungi</taxon>
        <taxon>Dikarya</taxon>
        <taxon>Ascomycota</taxon>
        <taxon>Pezizomycotina</taxon>
        <taxon>Sordariomycetes</taxon>
        <taxon>Hypocreomycetidae</taxon>
        <taxon>Hypocreales</taxon>
        <taxon>Clavicipitaceae</taxon>
        <taxon>Metarhizium</taxon>
    </lineage>
</organism>